<dbReference type="Proteomes" id="UP000325161">
    <property type="component" value="Chromosome"/>
</dbReference>
<evidence type="ECO:0000313" key="2">
    <source>
        <dbReference type="Proteomes" id="UP000325161"/>
    </source>
</evidence>
<dbReference type="OrthoDB" id="4351153at2"/>
<dbReference type="EMBL" id="CP043046">
    <property type="protein sequence ID" value="QEI07520.1"/>
    <property type="molecule type" value="Genomic_DNA"/>
</dbReference>
<protein>
    <submittedName>
        <fullName evidence="1">Uncharacterized protein</fullName>
    </submittedName>
</protein>
<dbReference type="AlphaFoldDB" id="A0A5C0B2U6"/>
<dbReference type="KEGG" id="pacr:FXN63_18000"/>
<gene>
    <name evidence="1" type="ORF">FXN63_18000</name>
</gene>
<sequence>MSEPQSAFLKFKTSREVLARWLDAKPSLASRWHDWREIGGEWYLARGVTSLATATDADLAETLGGADQRLASFADNRELLTALVTHTAEAPELWVSAFDQAGEAFVAGSLTYSENLEDFIVFLAVARGVADDLDPADHGLAVIHNYLWGGEEEQNTTAAVQMTSGASSLLPKPKQPDAASAFLPIVDALLGGQLPSGFSTRDELALLN</sequence>
<accession>A0A5C0B2U6</accession>
<dbReference type="RefSeq" id="WP_148816567.1">
    <property type="nucleotide sequence ID" value="NZ_CP043046.1"/>
</dbReference>
<proteinExistence type="predicted"/>
<organism evidence="1 2">
    <name type="scientific">Pigmentiphaga aceris</name>
    <dbReference type="NCBI Taxonomy" id="1940612"/>
    <lineage>
        <taxon>Bacteria</taxon>
        <taxon>Pseudomonadati</taxon>
        <taxon>Pseudomonadota</taxon>
        <taxon>Betaproteobacteria</taxon>
        <taxon>Burkholderiales</taxon>
        <taxon>Alcaligenaceae</taxon>
        <taxon>Pigmentiphaga</taxon>
    </lineage>
</organism>
<evidence type="ECO:0000313" key="1">
    <source>
        <dbReference type="EMBL" id="QEI07520.1"/>
    </source>
</evidence>
<keyword evidence="2" id="KW-1185">Reference proteome</keyword>
<reference evidence="1 2" key="1">
    <citation type="submission" date="2019-08" db="EMBL/GenBank/DDBJ databases">
        <title>Amphibian skin-associated Pigmentiphaga: genome sequence and occurrence across geography and hosts.</title>
        <authorList>
            <person name="Bletz M.C."/>
            <person name="Bunk B."/>
            <person name="Sproeer C."/>
            <person name="Biwer P."/>
            <person name="Reiter S."/>
            <person name="Rabemananjara F.C.E."/>
            <person name="Schulz S."/>
            <person name="Overmann J."/>
            <person name="Vences M."/>
        </authorList>
    </citation>
    <scope>NUCLEOTIDE SEQUENCE [LARGE SCALE GENOMIC DNA]</scope>
    <source>
        <strain evidence="1 2">Mada1488</strain>
    </source>
</reference>
<name>A0A5C0B2U6_9BURK</name>